<feature type="region of interest" description="Disordered" evidence="1">
    <location>
        <begin position="260"/>
        <end position="284"/>
    </location>
</feature>
<organism evidence="2 3">
    <name type="scientific">Colletotrichum asianum</name>
    <dbReference type="NCBI Taxonomy" id="702518"/>
    <lineage>
        <taxon>Eukaryota</taxon>
        <taxon>Fungi</taxon>
        <taxon>Dikarya</taxon>
        <taxon>Ascomycota</taxon>
        <taxon>Pezizomycotina</taxon>
        <taxon>Sordariomycetes</taxon>
        <taxon>Hypocreomycetidae</taxon>
        <taxon>Glomerellales</taxon>
        <taxon>Glomerellaceae</taxon>
        <taxon>Colletotrichum</taxon>
        <taxon>Colletotrichum gloeosporioides species complex</taxon>
    </lineage>
</organism>
<sequence length="577" mass="61892">MPTATSTSQYAVTNVGPLTTVFTTPTSCATASPDLYLAISGAWGADRVAAYYKQNCDVSKLGECFPSGKELDDAFSAASTKANNDRATIAYFSPASRCPDSYTTAGSAHRGSDGSVTSSGVFVPPVVTSGLRAGSLIGYNPPLNVLMEVLDEDETAIVCCPENYTVGINGGCFSTVPDSVYGEKTACGRVIPNDVYTEVTAAITYNNTVVTGRVISYTASGPIEYSTRTATYTASAITESMYPVAYKPAVTLVNKGEAGETGVASSSGSGTAAPSGTGASAAHGMRMTTSGGGVGILATTGATHTNMGVFESFLSLLAIIPLSSQDNQLHPISPNNVSLLLQQQSFPTIMSAEGTYTQLSNVANDDDIDPEYVKIYMMTKLTEEEEQKYLKSIDGTVGNEEGTWVHPKLVPWTSDTDGIPDKDLLEYYKKIKAEEGSESEFYAFFADRKSVEEGGTILADRAWYALCTSKKASEQISKLARHHGIEMSAERWKSMPGYAEDLMDLALERGIVWGREAGAQWKSDWMNLDVSNMDTGELLEDEFEILLDLDWDAEPFLTRLKEELTKAQHEAAGDKQD</sequence>
<proteinExistence type="predicted"/>
<evidence type="ECO:0000313" key="3">
    <source>
        <dbReference type="Proteomes" id="UP000434172"/>
    </source>
</evidence>
<dbReference type="EMBL" id="WOWK01000056">
    <property type="protein sequence ID" value="KAF0322993.1"/>
    <property type="molecule type" value="Genomic_DNA"/>
</dbReference>
<protein>
    <submittedName>
        <fullName evidence="2">Uncharacterized protein</fullName>
    </submittedName>
</protein>
<keyword evidence="3" id="KW-1185">Reference proteome</keyword>
<dbReference type="Proteomes" id="UP000434172">
    <property type="component" value="Unassembled WGS sequence"/>
</dbReference>
<dbReference type="OrthoDB" id="5429716at2759"/>
<feature type="compositionally biased region" description="Low complexity" evidence="1">
    <location>
        <begin position="260"/>
        <end position="282"/>
    </location>
</feature>
<evidence type="ECO:0000256" key="1">
    <source>
        <dbReference type="SAM" id="MobiDB-lite"/>
    </source>
</evidence>
<reference evidence="2 3" key="1">
    <citation type="submission" date="2019-12" db="EMBL/GenBank/DDBJ databases">
        <title>A genome sequence resource for the geographically widespread anthracnose pathogen Colletotrichum asianum.</title>
        <authorList>
            <person name="Meng Y."/>
        </authorList>
    </citation>
    <scope>NUCLEOTIDE SEQUENCE [LARGE SCALE GENOMIC DNA]</scope>
    <source>
        <strain evidence="2 3">ICMP 18580</strain>
    </source>
</reference>
<evidence type="ECO:0000313" key="2">
    <source>
        <dbReference type="EMBL" id="KAF0322993.1"/>
    </source>
</evidence>
<comment type="caution">
    <text evidence="2">The sequence shown here is derived from an EMBL/GenBank/DDBJ whole genome shotgun (WGS) entry which is preliminary data.</text>
</comment>
<name>A0A8H3W7Y3_9PEZI</name>
<gene>
    <name evidence="2" type="ORF">GQ607_009756</name>
</gene>
<accession>A0A8H3W7Y3</accession>
<dbReference type="AlphaFoldDB" id="A0A8H3W7Y3"/>